<dbReference type="OrthoDB" id="411301at2"/>
<name>A0A1I6H6K7_9FLAO</name>
<accession>A0A1I6H6K7</accession>
<evidence type="ECO:0000313" key="1">
    <source>
        <dbReference type="EMBL" id="SFR50010.1"/>
    </source>
</evidence>
<gene>
    <name evidence="1" type="ORF">SAMN04490243_2329</name>
</gene>
<dbReference type="Proteomes" id="UP000199534">
    <property type="component" value="Unassembled WGS sequence"/>
</dbReference>
<dbReference type="InterPro" id="IPR023393">
    <property type="entry name" value="START-like_dom_sf"/>
</dbReference>
<proteinExistence type="predicted"/>
<dbReference type="RefSeq" id="WP_092983509.1">
    <property type="nucleotide sequence ID" value="NZ_FOYQ01000002.1"/>
</dbReference>
<keyword evidence="2" id="KW-1185">Reference proteome</keyword>
<dbReference type="Gene3D" id="3.30.530.20">
    <property type="match status" value="1"/>
</dbReference>
<dbReference type="Pfam" id="PF10604">
    <property type="entry name" value="Polyketide_cyc2"/>
    <property type="match status" value="1"/>
</dbReference>
<reference evidence="1 2" key="1">
    <citation type="submission" date="2016-10" db="EMBL/GenBank/DDBJ databases">
        <authorList>
            <person name="de Groot N.N."/>
        </authorList>
    </citation>
    <scope>NUCLEOTIDE SEQUENCE [LARGE SCALE GENOMIC DNA]</scope>
    <source>
        <strain evidence="1 2">DSM 21019</strain>
    </source>
</reference>
<organism evidence="1 2">
    <name type="scientific">Robiginitalea myxolifaciens</name>
    <dbReference type="NCBI Taxonomy" id="400055"/>
    <lineage>
        <taxon>Bacteria</taxon>
        <taxon>Pseudomonadati</taxon>
        <taxon>Bacteroidota</taxon>
        <taxon>Flavobacteriia</taxon>
        <taxon>Flavobacteriales</taxon>
        <taxon>Flavobacteriaceae</taxon>
        <taxon>Robiginitalea</taxon>
    </lineage>
</organism>
<protein>
    <submittedName>
        <fullName evidence="1">Polyketide cyclase / dehydrase and lipid transport</fullName>
    </submittedName>
</protein>
<sequence>MKYQTEIVIDLPRSEVLKLLMDQDNMKHWQRGLMAYRHLAGNPGEEGARMELEYQMGKRHLVMVETILKVDLPDQWHLSYDTKGVHNIQRNYFKEESQTSTRWISESDFQFGSFMMKVMGWLMPGAFKKQSMVYAQDFKNFAEKGTSVAEDNQ</sequence>
<evidence type="ECO:0000313" key="2">
    <source>
        <dbReference type="Proteomes" id="UP000199534"/>
    </source>
</evidence>
<dbReference type="EMBL" id="FOYQ01000002">
    <property type="protein sequence ID" value="SFR50010.1"/>
    <property type="molecule type" value="Genomic_DNA"/>
</dbReference>
<dbReference type="STRING" id="400055.SAMN04490243_2329"/>
<dbReference type="CDD" id="cd07812">
    <property type="entry name" value="SRPBCC"/>
    <property type="match status" value="1"/>
</dbReference>
<dbReference type="AlphaFoldDB" id="A0A1I6H6K7"/>
<dbReference type="SUPFAM" id="SSF55961">
    <property type="entry name" value="Bet v1-like"/>
    <property type="match status" value="1"/>
</dbReference>
<dbReference type="InterPro" id="IPR019587">
    <property type="entry name" value="Polyketide_cyclase/dehydratase"/>
</dbReference>